<proteinExistence type="predicted"/>
<evidence type="ECO:0000313" key="1">
    <source>
        <dbReference type="EMBL" id="SVC16282.1"/>
    </source>
</evidence>
<dbReference type="GO" id="GO:0004803">
    <property type="term" value="F:transposase activity"/>
    <property type="evidence" value="ECO:0007669"/>
    <property type="project" value="InterPro"/>
</dbReference>
<accession>A0A382JY79</accession>
<sequence>VDTKKVMDIIIFGGVQMGKKRNQYTKEFKIEAVRLILEEGRRIAELARELGVGENLLSRSGFYAWLNRNRCWRSISQRTMWA</sequence>
<dbReference type="GO" id="GO:0043565">
    <property type="term" value="F:sequence-specific DNA binding"/>
    <property type="evidence" value="ECO:0007669"/>
    <property type="project" value="InterPro"/>
</dbReference>
<dbReference type="AlphaFoldDB" id="A0A382JY79"/>
<gene>
    <name evidence="1" type="ORF">METZ01_LOCUS269136</name>
</gene>
<organism evidence="1">
    <name type="scientific">marine metagenome</name>
    <dbReference type="NCBI Taxonomy" id="408172"/>
    <lineage>
        <taxon>unclassified sequences</taxon>
        <taxon>metagenomes</taxon>
        <taxon>ecological metagenomes</taxon>
    </lineage>
</organism>
<evidence type="ECO:0008006" key="2">
    <source>
        <dbReference type="Google" id="ProtNLM"/>
    </source>
</evidence>
<dbReference type="InterPro" id="IPR010921">
    <property type="entry name" value="Trp_repressor/repl_initiator"/>
</dbReference>
<dbReference type="InterPro" id="IPR002514">
    <property type="entry name" value="Transposase_8"/>
</dbReference>
<name>A0A382JY79_9ZZZZ</name>
<reference evidence="1" key="1">
    <citation type="submission" date="2018-05" db="EMBL/GenBank/DDBJ databases">
        <authorList>
            <person name="Lanie J.A."/>
            <person name="Ng W.-L."/>
            <person name="Kazmierczak K.M."/>
            <person name="Andrzejewski T.M."/>
            <person name="Davidsen T.M."/>
            <person name="Wayne K.J."/>
            <person name="Tettelin H."/>
            <person name="Glass J.I."/>
            <person name="Rusch D."/>
            <person name="Podicherti R."/>
            <person name="Tsui H.-C.T."/>
            <person name="Winkler M.E."/>
        </authorList>
    </citation>
    <scope>NUCLEOTIDE SEQUENCE</scope>
</reference>
<protein>
    <recommendedName>
        <fullName evidence="2">Transposase</fullName>
    </recommendedName>
</protein>
<dbReference type="GO" id="GO:0006313">
    <property type="term" value="P:DNA transposition"/>
    <property type="evidence" value="ECO:0007669"/>
    <property type="project" value="InterPro"/>
</dbReference>
<dbReference type="Pfam" id="PF01527">
    <property type="entry name" value="HTH_Tnp_1"/>
    <property type="match status" value="1"/>
</dbReference>
<dbReference type="SUPFAM" id="SSF48295">
    <property type="entry name" value="TrpR-like"/>
    <property type="match status" value="1"/>
</dbReference>
<dbReference type="EMBL" id="UINC01076788">
    <property type="protein sequence ID" value="SVC16282.1"/>
    <property type="molecule type" value="Genomic_DNA"/>
</dbReference>
<feature type="non-terminal residue" evidence="1">
    <location>
        <position position="1"/>
    </location>
</feature>